<dbReference type="AlphaFoldDB" id="A0A162WNU7"/>
<dbReference type="Proteomes" id="UP000076715">
    <property type="component" value="Unassembled WGS sequence"/>
</dbReference>
<dbReference type="RefSeq" id="WP_066320266.1">
    <property type="nucleotide sequence ID" value="NZ_LQRT01000060.1"/>
</dbReference>
<accession>A0A162WNU7</accession>
<sequence>MQNNILRQITDIQVQANRLIKEKVDLEQISQFALYTDEMKSFLLQTIKDDFIQNHIAEIPNLNLDENTRPTGILILLSFIMGGAGNSYYHDKQKIDHAKKIIREIRNKYASIEFMLKNYFNS</sequence>
<proteinExistence type="predicted"/>
<dbReference type="STRING" id="1642818.AWE51_19420"/>
<protein>
    <submittedName>
        <fullName evidence="1">Uncharacterized protein</fullName>
    </submittedName>
</protein>
<comment type="caution">
    <text evidence="1">The sequence shown here is derived from an EMBL/GenBank/DDBJ whole genome shotgun (WGS) entry which is preliminary data.</text>
</comment>
<dbReference type="OrthoDB" id="1447699at2"/>
<evidence type="ECO:0000313" key="1">
    <source>
        <dbReference type="EMBL" id="KZS38208.1"/>
    </source>
</evidence>
<name>A0A162WNU7_9FLAO</name>
<dbReference type="EMBL" id="LQRT01000060">
    <property type="protein sequence ID" value="KZS38208.1"/>
    <property type="molecule type" value="Genomic_DNA"/>
</dbReference>
<evidence type="ECO:0000313" key="2">
    <source>
        <dbReference type="Proteomes" id="UP000076715"/>
    </source>
</evidence>
<keyword evidence="2" id="KW-1185">Reference proteome</keyword>
<gene>
    <name evidence="1" type="ORF">AWE51_19420</name>
</gene>
<organism evidence="1 2">
    <name type="scientific">Aquimarina aggregata</name>
    <dbReference type="NCBI Taxonomy" id="1642818"/>
    <lineage>
        <taxon>Bacteria</taxon>
        <taxon>Pseudomonadati</taxon>
        <taxon>Bacteroidota</taxon>
        <taxon>Flavobacteriia</taxon>
        <taxon>Flavobacteriales</taxon>
        <taxon>Flavobacteriaceae</taxon>
        <taxon>Aquimarina</taxon>
    </lineage>
</organism>
<reference evidence="1 2" key="1">
    <citation type="submission" date="2016-01" db="EMBL/GenBank/DDBJ databases">
        <title>The draft genome sequence of Aquimarina sp. RZW4-3-2.</title>
        <authorList>
            <person name="Wang Y."/>
        </authorList>
    </citation>
    <scope>NUCLEOTIDE SEQUENCE [LARGE SCALE GENOMIC DNA]</scope>
    <source>
        <strain evidence="1 2">RZW4-3-2</strain>
    </source>
</reference>